<dbReference type="KEGG" id="cmb:CSW64_10480"/>
<dbReference type="PANTHER" id="PTHR37953">
    <property type="entry name" value="UPF0127 PROTEIN MJ1496"/>
    <property type="match status" value="1"/>
</dbReference>
<dbReference type="EMBL" id="CP024201">
    <property type="protein sequence ID" value="ATQ42803.1"/>
    <property type="molecule type" value="Genomic_DNA"/>
</dbReference>
<dbReference type="Gene3D" id="2.60.120.1140">
    <property type="entry name" value="Protein of unknown function DUF192"/>
    <property type="match status" value="1"/>
</dbReference>
<organism evidence="1 2">
    <name type="scientific">Caulobacter mirabilis</name>
    <dbReference type="NCBI Taxonomy" id="69666"/>
    <lineage>
        <taxon>Bacteria</taxon>
        <taxon>Pseudomonadati</taxon>
        <taxon>Pseudomonadota</taxon>
        <taxon>Alphaproteobacteria</taxon>
        <taxon>Caulobacterales</taxon>
        <taxon>Caulobacteraceae</taxon>
        <taxon>Caulobacter</taxon>
    </lineage>
</organism>
<proteinExistence type="predicted"/>
<accession>A0A2D2AXU8</accession>
<dbReference type="PROSITE" id="PS51257">
    <property type="entry name" value="PROKAR_LIPOPROTEIN"/>
    <property type="match status" value="1"/>
</dbReference>
<sequence length="171" mass="18478">MRDAGRRVVPAAMVFTLLAGVSACGDKAPAAAAIDAAKPVADKPDAVLEPLSIETAKGPVVFRVEIADDDAERERGLMYRTALAPDRGMLFVFDETAPRAFWMKNTYIPLDILYIGGDGRIVSIAARAEPFNETPIPSRSPARGVLEIYGGRAAELGIQVGDRVRHRVFQK</sequence>
<dbReference type="AlphaFoldDB" id="A0A2D2AXU8"/>
<gene>
    <name evidence="1" type="ORF">CSW64_10480</name>
</gene>
<name>A0A2D2AXU8_9CAUL</name>
<evidence type="ECO:0000313" key="2">
    <source>
        <dbReference type="Proteomes" id="UP000228945"/>
    </source>
</evidence>
<protein>
    <recommendedName>
        <fullName evidence="3">DUF192 domain-containing protein</fullName>
    </recommendedName>
</protein>
<reference evidence="1 2" key="1">
    <citation type="submission" date="2017-10" db="EMBL/GenBank/DDBJ databases">
        <title>Genome sequence of Caulobacter mirabilis FWC38.</title>
        <authorList>
            <person name="Fiebig A."/>
            <person name="Crosson S."/>
        </authorList>
    </citation>
    <scope>NUCLEOTIDE SEQUENCE [LARGE SCALE GENOMIC DNA]</scope>
    <source>
        <strain evidence="1 2">FWC 38</strain>
    </source>
</reference>
<dbReference type="InterPro" id="IPR003795">
    <property type="entry name" value="DUF192"/>
</dbReference>
<keyword evidence="2" id="KW-1185">Reference proteome</keyword>
<evidence type="ECO:0000313" key="1">
    <source>
        <dbReference type="EMBL" id="ATQ42803.1"/>
    </source>
</evidence>
<dbReference type="InterPro" id="IPR038695">
    <property type="entry name" value="Saro_0823-like_sf"/>
</dbReference>
<dbReference type="Proteomes" id="UP000228945">
    <property type="component" value="Chromosome"/>
</dbReference>
<evidence type="ECO:0008006" key="3">
    <source>
        <dbReference type="Google" id="ProtNLM"/>
    </source>
</evidence>
<dbReference type="PANTHER" id="PTHR37953:SF1">
    <property type="entry name" value="UPF0127 PROTEIN MJ1496"/>
    <property type="match status" value="1"/>
</dbReference>
<dbReference type="Pfam" id="PF02643">
    <property type="entry name" value="DUF192"/>
    <property type="match status" value="1"/>
</dbReference>
<dbReference type="OrthoDB" id="9808290at2"/>